<evidence type="ECO:0000313" key="3">
    <source>
        <dbReference type="Proteomes" id="UP001059672"/>
    </source>
</evidence>
<proteinExistence type="predicted"/>
<keyword evidence="3" id="KW-1185">Reference proteome</keyword>
<dbReference type="InterPro" id="IPR036873">
    <property type="entry name" value="Rhodanese-like_dom_sf"/>
</dbReference>
<feature type="domain" description="Rhodanese" evidence="1">
    <location>
        <begin position="24"/>
        <end position="106"/>
    </location>
</feature>
<reference evidence="2" key="1">
    <citation type="submission" date="2021-04" db="EMBL/GenBank/DDBJ databases">
        <title>Oceanospirillales bacteria with DddD are important DMSP degraders in coastal seawater.</title>
        <authorList>
            <person name="Liu J."/>
        </authorList>
    </citation>
    <scope>NUCLEOTIDE SEQUENCE</scope>
    <source>
        <strain evidence="2">D13-4</strain>
    </source>
</reference>
<sequence length="109" mass="11580">MPEAITVAQLRALLASTTPPMLCDVRRQPAYLDSPAVIPGAVRRLPEEVASWGSQLQAQGEVVVYCVHGHEVSQGVTVQLAGLGLRARYLLGGIEQWKAEGGSTAMLAD</sequence>
<gene>
    <name evidence="2" type="ORF">KDW96_04035</name>
</gene>
<organism evidence="2 3">
    <name type="scientific">Pseudomonas benzenivorans</name>
    <dbReference type="NCBI Taxonomy" id="556533"/>
    <lineage>
        <taxon>Bacteria</taxon>
        <taxon>Pseudomonadati</taxon>
        <taxon>Pseudomonadota</taxon>
        <taxon>Gammaproteobacteria</taxon>
        <taxon>Pseudomonadales</taxon>
        <taxon>Pseudomonadaceae</taxon>
        <taxon>Pseudomonas</taxon>
    </lineage>
</organism>
<evidence type="ECO:0000259" key="1">
    <source>
        <dbReference type="PROSITE" id="PS50206"/>
    </source>
</evidence>
<accession>A0ABY5HAU1</accession>
<evidence type="ECO:0000313" key="2">
    <source>
        <dbReference type="EMBL" id="UTW08507.1"/>
    </source>
</evidence>
<dbReference type="InterPro" id="IPR023695">
    <property type="entry name" value="Thiosulf_sulfurTrfase"/>
</dbReference>
<name>A0ABY5HAU1_9PSED</name>
<dbReference type="PROSITE" id="PS50206">
    <property type="entry name" value="RHODANESE_3"/>
    <property type="match status" value="1"/>
</dbReference>
<dbReference type="EMBL" id="CP073346">
    <property type="protein sequence ID" value="UTW08507.1"/>
    <property type="molecule type" value="Genomic_DNA"/>
</dbReference>
<dbReference type="Pfam" id="PF00581">
    <property type="entry name" value="Rhodanese"/>
    <property type="match status" value="1"/>
</dbReference>
<dbReference type="Proteomes" id="UP001059672">
    <property type="component" value="Chromosome"/>
</dbReference>
<protein>
    <submittedName>
        <fullName evidence="2">Thiosulfate sulfurtransferase GlpE</fullName>
    </submittedName>
</protein>
<dbReference type="CDD" id="cd01444">
    <property type="entry name" value="GlpE_ST"/>
    <property type="match status" value="1"/>
</dbReference>
<dbReference type="SUPFAM" id="SSF52821">
    <property type="entry name" value="Rhodanese/Cell cycle control phosphatase"/>
    <property type="match status" value="1"/>
</dbReference>
<dbReference type="Gene3D" id="3.40.250.10">
    <property type="entry name" value="Rhodanese-like domain"/>
    <property type="match status" value="1"/>
</dbReference>
<dbReference type="RefSeq" id="WP_255839145.1">
    <property type="nucleotide sequence ID" value="NZ_CP073346.1"/>
</dbReference>
<dbReference type="InterPro" id="IPR001763">
    <property type="entry name" value="Rhodanese-like_dom"/>
</dbReference>
<dbReference type="SMART" id="SM00450">
    <property type="entry name" value="RHOD"/>
    <property type="match status" value="1"/>
</dbReference>